<organism evidence="6">
    <name type="scientific">Hydrogenobacter sp</name>
    <dbReference type="NCBI Taxonomy" id="2152829"/>
    <lineage>
        <taxon>Bacteria</taxon>
        <taxon>Pseudomonadati</taxon>
        <taxon>Aquificota</taxon>
        <taxon>Aquificia</taxon>
        <taxon>Aquificales</taxon>
        <taxon>Aquificaceae</taxon>
        <taxon>Hydrogenobacter</taxon>
    </lineage>
</organism>
<dbReference type="EMBL" id="DSFP01000030">
    <property type="protein sequence ID" value="HEW45551.1"/>
    <property type="molecule type" value="Genomic_DNA"/>
</dbReference>
<gene>
    <name evidence="6" type="ORF">ENO47_02615</name>
</gene>
<dbReference type="GO" id="GO:0003700">
    <property type="term" value="F:DNA-binding transcription factor activity"/>
    <property type="evidence" value="ECO:0007669"/>
    <property type="project" value="InterPro"/>
</dbReference>
<evidence type="ECO:0000256" key="2">
    <source>
        <dbReference type="ARBA" id="ARBA00023015"/>
    </source>
</evidence>
<feature type="domain" description="HTH lysR-type" evidence="5">
    <location>
        <begin position="6"/>
        <end position="63"/>
    </location>
</feature>
<dbReference type="InterPro" id="IPR005119">
    <property type="entry name" value="LysR_subst-bd"/>
</dbReference>
<dbReference type="PROSITE" id="PS50931">
    <property type="entry name" value="HTH_LYSR"/>
    <property type="match status" value="1"/>
</dbReference>
<dbReference type="InterPro" id="IPR036390">
    <property type="entry name" value="WH_DNA-bd_sf"/>
</dbReference>
<dbReference type="Pfam" id="PF00126">
    <property type="entry name" value="HTH_1"/>
    <property type="match status" value="1"/>
</dbReference>
<sequence length="302" mass="34605">MKPIDIDLRLLEIFCCVYEKGSISKSSDCLHLSQSTISFHVHNLEKSIGLRLFYKKGKRYLPTSNAHMLYPYTKKLVELKQSIIEEIRLVTGSYKGNIKIGASSIPGNYLLPGIISRYINKNPNTKIDLIVDDSYIVIKKVEAGEVDMGFVGVKYEDPRLVVKEMWEDNIVFLGGPAVKERISLEELIKLPFLFREETSGTRRFVENFLRSIGVDVSSLNVVLVANKNEVILETLRNIKAVSFASSYVLKRFRPPEVKVLKVDGMNPLVRKFYLIYSKDRPQSPAVRNFLEELNRIWEEVLV</sequence>
<name>A0A7C2YVL4_9AQUI</name>
<keyword evidence="2" id="KW-0805">Transcription regulation</keyword>
<dbReference type="GO" id="GO:0000976">
    <property type="term" value="F:transcription cis-regulatory region binding"/>
    <property type="evidence" value="ECO:0007669"/>
    <property type="project" value="TreeGrafter"/>
</dbReference>
<dbReference type="SUPFAM" id="SSF46785">
    <property type="entry name" value="Winged helix' DNA-binding domain"/>
    <property type="match status" value="1"/>
</dbReference>
<proteinExistence type="inferred from homology"/>
<evidence type="ECO:0000256" key="1">
    <source>
        <dbReference type="ARBA" id="ARBA00009437"/>
    </source>
</evidence>
<comment type="similarity">
    <text evidence="1">Belongs to the LysR transcriptional regulatory family.</text>
</comment>
<comment type="caution">
    <text evidence="6">The sequence shown here is derived from an EMBL/GenBank/DDBJ whole genome shotgun (WGS) entry which is preliminary data.</text>
</comment>
<dbReference type="SUPFAM" id="SSF53850">
    <property type="entry name" value="Periplasmic binding protein-like II"/>
    <property type="match status" value="1"/>
</dbReference>
<dbReference type="PANTHER" id="PTHR30126">
    <property type="entry name" value="HTH-TYPE TRANSCRIPTIONAL REGULATOR"/>
    <property type="match status" value="1"/>
</dbReference>
<keyword evidence="4" id="KW-0804">Transcription</keyword>
<dbReference type="Gene3D" id="1.10.10.10">
    <property type="entry name" value="Winged helix-like DNA-binding domain superfamily/Winged helix DNA-binding domain"/>
    <property type="match status" value="1"/>
</dbReference>
<keyword evidence="3" id="KW-0238">DNA-binding</keyword>
<reference evidence="6" key="1">
    <citation type="journal article" date="2020" name="mSystems">
        <title>Genome- and Community-Level Interaction Insights into Carbon Utilization and Element Cycling Functions of Hydrothermarchaeota in Hydrothermal Sediment.</title>
        <authorList>
            <person name="Zhou Z."/>
            <person name="Liu Y."/>
            <person name="Xu W."/>
            <person name="Pan J."/>
            <person name="Luo Z.H."/>
            <person name="Li M."/>
        </authorList>
    </citation>
    <scope>NUCLEOTIDE SEQUENCE [LARGE SCALE GENOMIC DNA]</scope>
    <source>
        <strain evidence="6">SpSt-132</strain>
    </source>
</reference>
<dbReference type="Gene3D" id="3.40.190.290">
    <property type="match status" value="1"/>
</dbReference>
<evidence type="ECO:0000259" key="5">
    <source>
        <dbReference type="PROSITE" id="PS50931"/>
    </source>
</evidence>
<dbReference type="Pfam" id="PF03466">
    <property type="entry name" value="LysR_substrate"/>
    <property type="match status" value="1"/>
</dbReference>
<dbReference type="PANTHER" id="PTHR30126:SF64">
    <property type="entry name" value="HTH-TYPE TRANSCRIPTIONAL REGULATOR CITR"/>
    <property type="match status" value="1"/>
</dbReference>
<dbReference type="InterPro" id="IPR000847">
    <property type="entry name" value="LysR_HTH_N"/>
</dbReference>
<evidence type="ECO:0000256" key="4">
    <source>
        <dbReference type="ARBA" id="ARBA00023163"/>
    </source>
</evidence>
<evidence type="ECO:0000256" key="3">
    <source>
        <dbReference type="ARBA" id="ARBA00023125"/>
    </source>
</evidence>
<accession>A0A7C2YVL4</accession>
<protein>
    <submittedName>
        <fullName evidence="6">LysR family transcriptional regulator</fullName>
    </submittedName>
</protein>
<evidence type="ECO:0000313" key="6">
    <source>
        <dbReference type="EMBL" id="HEW45551.1"/>
    </source>
</evidence>
<dbReference type="InterPro" id="IPR036388">
    <property type="entry name" value="WH-like_DNA-bd_sf"/>
</dbReference>
<dbReference type="AlphaFoldDB" id="A0A7C2YVL4"/>